<gene>
    <name evidence="1" type="ORF">UFOVP972_54</name>
</gene>
<organism evidence="1">
    <name type="scientific">uncultured Caudovirales phage</name>
    <dbReference type="NCBI Taxonomy" id="2100421"/>
    <lineage>
        <taxon>Viruses</taxon>
        <taxon>Duplodnaviria</taxon>
        <taxon>Heunggongvirae</taxon>
        <taxon>Uroviricota</taxon>
        <taxon>Caudoviricetes</taxon>
        <taxon>Peduoviridae</taxon>
        <taxon>Maltschvirus</taxon>
        <taxon>Maltschvirus maltsch</taxon>
    </lineage>
</organism>
<proteinExistence type="predicted"/>
<name>A0A6J5PRR2_9CAUD</name>
<accession>A0A6J5PRR2</accession>
<sequence>MKENLTLAQAQEKYGKSEGAPFERLHKIFDVAIDGKLYPVYSIPGYEHELGKSNGCPETWWLDWSDYEAQSDEDGDIHEPCIRELIPYIDKGSHRICWEIKYRQFNTMKYKWNDWNMRNGGECEMYANGKLVYKFYSREIGYTLSRAQSLEVTLLEHSFNFLNQEEEQGRKIWYYCLPATIRLGSEPGEIGIVPDYSYLTKEEWWKELKRKKTKLTPKDGVKSDDDQLDQEYFDQDQRSPWINHGDALWDGMIGWFRD</sequence>
<protein>
    <submittedName>
        <fullName evidence="1">Uncharacterized protein</fullName>
    </submittedName>
</protein>
<reference evidence="1" key="1">
    <citation type="submission" date="2020-05" db="EMBL/GenBank/DDBJ databases">
        <authorList>
            <person name="Chiriac C."/>
            <person name="Salcher M."/>
            <person name="Ghai R."/>
            <person name="Kavagutti S V."/>
        </authorList>
    </citation>
    <scope>NUCLEOTIDE SEQUENCE</scope>
</reference>
<dbReference type="EMBL" id="LR796923">
    <property type="protein sequence ID" value="CAB4174559.1"/>
    <property type="molecule type" value="Genomic_DNA"/>
</dbReference>
<evidence type="ECO:0000313" key="1">
    <source>
        <dbReference type="EMBL" id="CAB4174559.1"/>
    </source>
</evidence>